<dbReference type="GO" id="GO:0004519">
    <property type="term" value="F:endonuclease activity"/>
    <property type="evidence" value="ECO:0007669"/>
    <property type="project" value="InterPro"/>
</dbReference>
<dbReference type="InterPro" id="IPR011335">
    <property type="entry name" value="Restrct_endonuc-II-like"/>
</dbReference>
<dbReference type="Pfam" id="PF04471">
    <property type="entry name" value="Mrr_cat"/>
    <property type="match status" value="1"/>
</dbReference>
<name>A0A0S4XNS6_9BACT</name>
<proteinExistence type="predicted"/>
<accession>A0A0S4XNS6</accession>
<evidence type="ECO:0000259" key="1">
    <source>
        <dbReference type="Pfam" id="PF04471"/>
    </source>
</evidence>
<dbReference type="InterPro" id="IPR007560">
    <property type="entry name" value="Restrct_endonuc_IV_Mrr"/>
</dbReference>
<dbReference type="SUPFAM" id="SSF52980">
    <property type="entry name" value="Restriction endonuclease-like"/>
    <property type="match status" value="1"/>
</dbReference>
<organism evidence="2">
    <name type="scientific">Sulfurovum sp. enrichment culture clone C5</name>
    <dbReference type="NCBI Taxonomy" id="497650"/>
    <lineage>
        <taxon>Bacteria</taxon>
        <taxon>Pseudomonadati</taxon>
        <taxon>Campylobacterota</taxon>
        <taxon>Epsilonproteobacteria</taxon>
        <taxon>Campylobacterales</taxon>
        <taxon>Sulfurovaceae</taxon>
        <taxon>Sulfurovum</taxon>
        <taxon>environmental samples</taxon>
    </lineage>
</organism>
<reference evidence="2" key="1">
    <citation type="submission" date="2015-11" db="EMBL/GenBank/DDBJ databases">
        <authorList>
            <person name="Zhang Y."/>
            <person name="Guo Z."/>
        </authorList>
    </citation>
    <scope>NUCLEOTIDE SEQUENCE</scope>
    <source>
        <strain evidence="2">BN30871</strain>
    </source>
</reference>
<dbReference type="AlphaFoldDB" id="A0A0S4XNS6"/>
<gene>
    <name evidence="2" type="ORF">BN3087_520008</name>
</gene>
<dbReference type="GO" id="GO:0003677">
    <property type="term" value="F:DNA binding"/>
    <property type="evidence" value="ECO:0007669"/>
    <property type="project" value="InterPro"/>
</dbReference>
<feature type="domain" description="Restriction endonuclease type IV Mrr" evidence="1">
    <location>
        <begin position="4"/>
        <end position="116"/>
    </location>
</feature>
<protein>
    <recommendedName>
        <fullName evidence="1">Restriction endonuclease type IV Mrr domain-containing protein</fullName>
    </recommendedName>
</protein>
<dbReference type="Gene3D" id="3.40.1350.10">
    <property type="match status" value="1"/>
</dbReference>
<dbReference type="GO" id="GO:0009307">
    <property type="term" value="P:DNA restriction-modification system"/>
    <property type="evidence" value="ECO:0007669"/>
    <property type="project" value="InterPro"/>
</dbReference>
<sequence length="321" mass="36803">MKKDLSGKSFENLTSIVFENLTISQENIKIEKNVLLNGQDGKRQIDILMTAENGPLKTKTIIECRDYGKNLDVTHIDGLHSKMQDVAVHQAVLVTRKGYSEKARKKAKRLGMLLFTLDEAKENDWDFIRNVPVFIKELFASSFNPIFKMKLDKETTFTIGWNYIVNDINLPQLFQNLLLQNKLNLESEKALEWDVKEIKAPYFVRDSNGAKIIIDNLKVNYEIKENLYFGYLPDFPDNLSFKDVLESNNRLFIKAEALADYRQFLNKYTMESDFPSEPIVTLISVVCPDFHLALTEETIENTETGGILHYTTSPGSTSPEV</sequence>
<dbReference type="InterPro" id="IPR011856">
    <property type="entry name" value="tRNA_endonuc-like_dom_sf"/>
</dbReference>
<dbReference type="EMBL" id="FAXN01000054">
    <property type="protein sequence ID" value="CUV65939.1"/>
    <property type="molecule type" value="Genomic_DNA"/>
</dbReference>
<evidence type="ECO:0000313" key="2">
    <source>
        <dbReference type="EMBL" id="CUV65939.1"/>
    </source>
</evidence>